<comment type="caution">
    <text evidence="2">The sequence shown here is derived from an EMBL/GenBank/DDBJ whole genome shotgun (WGS) entry which is preliminary data.</text>
</comment>
<dbReference type="EMBL" id="JAWZYT010000089">
    <property type="protein sequence ID" value="KAK4328306.1"/>
    <property type="molecule type" value="Genomic_DNA"/>
</dbReference>
<dbReference type="Proteomes" id="UP001292094">
    <property type="component" value="Unassembled WGS sequence"/>
</dbReference>
<name>A0AAE1QKB3_9EUCA</name>
<evidence type="ECO:0000256" key="1">
    <source>
        <dbReference type="SAM" id="MobiDB-lite"/>
    </source>
</evidence>
<dbReference type="AlphaFoldDB" id="A0AAE1QKB3"/>
<evidence type="ECO:0000313" key="3">
    <source>
        <dbReference type="Proteomes" id="UP001292094"/>
    </source>
</evidence>
<evidence type="ECO:0000313" key="2">
    <source>
        <dbReference type="EMBL" id="KAK4328306.1"/>
    </source>
</evidence>
<accession>A0AAE1QKB3</accession>
<organism evidence="2 3">
    <name type="scientific">Petrolisthes manimaculis</name>
    <dbReference type="NCBI Taxonomy" id="1843537"/>
    <lineage>
        <taxon>Eukaryota</taxon>
        <taxon>Metazoa</taxon>
        <taxon>Ecdysozoa</taxon>
        <taxon>Arthropoda</taxon>
        <taxon>Crustacea</taxon>
        <taxon>Multicrustacea</taxon>
        <taxon>Malacostraca</taxon>
        <taxon>Eumalacostraca</taxon>
        <taxon>Eucarida</taxon>
        <taxon>Decapoda</taxon>
        <taxon>Pleocyemata</taxon>
        <taxon>Anomura</taxon>
        <taxon>Galatheoidea</taxon>
        <taxon>Porcellanidae</taxon>
        <taxon>Petrolisthes</taxon>
    </lineage>
</organism>
<protein>
    <submittedName>
        <fullName evidence="2">Uncharacterized protein</fullName>
    </submittedName>
</protein>
<proteinExistence type="predicted"/>
<feature type="region of interest" description="Disordered" evidence="1">
    <location>
        <begin position="47"/>
        <end position="75"/>
    </location>
</feature>
<sequence length="89" mass="9028">MVCCSLVLKAGEVGGSRVLIWVDLALSGSTWHVHLGTRIGTLKASASLSPATLASSTGSRYSEGGGGSDENSDDSATVMTIVMIVSTVN</sequence>
<reference evidence="2" key="1">
    <citation type="submission" date="2023-11" db="EMBL/GenBank/DDBJ databases">
        <title>Genome assemblies of two species of porcelain crab, Petrolisthes cinctipes and Petrolisthes manimaculis (Anomura: Porcellanidae).</title>
        <authorList>
            <person name="Angst P."/>
        </authorList>
    </citation>
    <scope>NUCLEOTIDE SEQUENCE</scope>
    <source>
        <strain evidence="2">PB745_02</strain>
        <tissue evidence="2">Gill</tissue>
    </source>
</reference>
<keyword evidence="3" id="KW-1185">Reference proteome</keyword>
<feature type="compositionally biased region" description="Low complexity" evidence="1">
    <location>
        <begin position="47"/>
        <end position="59"/>
    </location>
</feature>
<gene>
    <name evidence="2" type="ORF">Pmani_001289</name>
</gene>